<dbReference type="GeneID" id="30034541"/>
<comment type="subcellular location">
    <subcellularLocation>
        <location evidence="1">Nucleus</location>
    </subcellularLocation>
</comment>
<proteinExistence type="inferred from homology"/>
<name>A0A167F9D1_9ASCO</name>
<evidence type="ECO:0000259" key="7">
    <source>
        <dbReference type="SMART" id="SM01370"/>
    </source>
</evidence>
<feature type="compositionally biased region" description="Low complexity" evidence="6">
    <location>
        <begin position="266"/>
        <end position="286"/>
    </location>
</feature>
<evidence type="ECO:0000313" key="8">
    <source>
        <dbReference type="EMBL" id="ANB14991.1"/>
    </source>
</evidence>
<feature type="compositionally biased region" description="Acidic residues" evidence="6">
    <location>
        <begin position="391"/>
        <end position="430"/>
    </location>
</feature>
<feature type="region of interest" description="Disordered" evidence="6">
    <location>
        <begin position="266"/>
        <end position="291"/>
    </location>
</feature>
<dbReference type="CDD" id="cd08047">
    <property type="entry name" value="TAF7"/>
    <property type="match status" value="1"/>
</dbReference>
<evidence type="ECO:0000256" key="4">
    <source>
        <dbReference type="ARBA" id="ARBA00023163"/>
    </source>
</evidence>
<dbReference type="EMBL" id="CP014503">
    <property type="protein sequence ID" value="ANB14991.1"/>
    <property type="molecule type" value="Genomic_DNA"/>
</dbReference>
<keyword evidence="4" id="KW-0804">Transcription</keyword>
<feature type="domain" description="TAFII55 protein conserved region" evidence="7">
    <location>
        <begin position="99"/>
        <end position="245"/>
    </location>
</feature>
<dbReference type="RefSeq" id="XP_018737468.1">
    <property type="nucleotide sequence ID" value="XM_018879564.1"/>
</dbReference>
<protein>
    <submittedName>
        <fullName evidence="8">Taf7p</fullName>
    </submittedName>
</protein>
<keyword evidence="5" id="KW-0539">Nucleus</keyword>
<evidence type="ECO:0000256" key="3">
    <source>
        <dbReference type="ARBA" id="ARBA00023015"/>
    </source>
</evidence>
<dbReference type="Proteomes" id="UP000189580">
    <property type="component" value="Chromosome b"/>
</dbReference>
<feature type="compositionally biased region" description="Basic and acidic residues" evidence="6">
    <location>
        <begin position="7"/>
        <end position="23"/>
    </location>
</feature>
<feature type="compositionally biased region" description="Acidic residues" evidence="6">
    <location>
        <begin position="328"/>
        <end position="349"/>
    </location>
</feature>
<dbReference type="InterPro" id="IPR006751">
    <property type="entry name" value="TAFII55_prot_cons_reg"/>
</dbReference>
<keyword evidence="9" id="KW-1185">Reference proteome</keyword>
<feature type="region of interest" description="Disordered" evidence="6">
    <location>
        <begin position="1"/>
        <end position="63"/>
    </location>
</feature>
<reference evidence="8 9" key="1">
    <citation type="submission" date="2016-02" db="EMBL/GenBank/DDBJ databases">
        <title>Complete genome sequence and transcriptome regulation of the pentose utilising yeast Sugiyamaella lignohabitans.</title>
        <authorList>
            <person name="Bellasio M."/>
            <person name="Peymann A."/>
            <person name="Valli M."/>
            <person name="Sipitzky M."/>
            <person name="Graf A."/>
            <person name="Sauer M."/>
            <person name="Marx H."/>
            <person name="Mattanovich D."/>
        </authorList>
    </citation>
    <scope>NUCLEOTIDE SEQUENCE [LARGE SCALE GENOMIC DNA]</scope>
    <source>
        <strain evidence="8 9">CBS 10342</strain>
    </source>
</reference>
<dbReference type="PANTHER" id="PTHR12228">
    <property type="entry name" value="TRANSCRIPTION INITIATION FACTOR TFIID 55 KD SUBUNIT-RELATED"/>
    <property type="match status" value="1"/>
</dbReference>
<dbReference type="SMART" id="SM01370">
    <property type="entry name" value="TAFII55_N"/>
    <property type="match status" value="1"/>
</dbReference>
<feature type="region of interest" description="Disordered" evidence="6">
    <location>
        <begin position="303"/>
        <end position="435"/>
    </location>
</feature>
<dbReference type="GO" id="GO:0051123">
    <property type="term" value="P:RNA polymerase II preinitiation complex assembly"/>
    <property type="evidence" value="ECO:0007669"/>
    <property type="project" value="TreeGrafter"/>
</dbReference>
<dbReference type="GO" id="GO:0005669">
    <property type="term" value="C:transcription factor TFIID complex"/>
    <property type="evidence" value="ECO:0007669"/>
    <property type="project" value="InterPro"/>
</dbReference>
<comment type="similarity">
    <text evidence="2">Belongs to the TAF7 family.</text>
</comment>
<evidence type="ECO:0000256" key="6">
    <source>
        <dbReference type="SAM" id="MobiDB-lite"/>
    </source>
</evidence>
<feature type="region of interest" description="Disordered" evidence="6">
    <location>
        <begin position="484"/>
        <end position="548"/>
    </location>
</feature>
<accession>A0A167F9D1</accession>
<dbReference type="PANTHER" id="PTHR12228:SF0">
    <property type="entry name" value="TATA-BOX BINDING PROTEIN ASSOCIATED FACTOR 7"/>
    <property type="match status" value="1"/>
</dbReference>
<feature type="compositionally biased region" description="Basic and acidic residues" evidence="6">
    <location>
        <begin position="484"/>
        <end position="494"/>
    </location>
</feature>
<evidence type="ECO:0000256" key="5">
    <source>
        <dbReference type="ARBA" id="ARBA00023242"/>
    </source>
</evidence>
<dbReference type="Pfam" id="PF04658">
    <property type="entry name" value="TAFII55_N"/>
    <property type="match status" value="1"/>
</dbReference>
<sequence>MALKLKLKAEKRPNESGDDDRTVKPTKIKVKKPRKSRVDVASDRPSTSLRLNLKTGADGTPTVIKKKRTGIPRIKVKAGRKPGDGYDSEAPDREEDPVIEEAVILRMLPGEHLDYLRAACEQGDLSKVSIKFKDPRRAVVTIHDQLFAAQLVDLPTVTEAQKSFDRKNIYKSADVCQMLLVTEPIELEEEALSIKLVPQQYPHGLTPPMYYARQRRFRKRISNKVIETVEAKVDELFRLDEEAEESRYELLNPNMLATSGSSAGMAAANASASGGSRSPRASSEPSTPFDMLAGGEEIEVDEGEVEVEVDGEEDDDLLGLELERALQEEGEAGGDGDLQDDAEDDDDGMFSERKSTTSKGKSKGKNKSAASSGDVSTPAETPGAETGAETGVDDDEEEEDDEDDDDDDDSDDDDDNENDDNRDDMDEDQIEAMYHNQLLKEEISELESTIEAKQRDANNTVNQIMKGRLLDVVNKLRQELEMKRRVLKVSDKESNTQSDGQNSKAKDDEEDDGDADPDADNEADGDAEPEDNDNDNDEDVDDDVESLF</sequence>
<organism evidence="8 9">
    <name type="scientific">Sugiyamaella lignohabitans</name>
    <dbReference type="NCBI Taxonomy" id="796027"/>
    <lineage>
        <taxon>Eukaryota</taxon>
        <taxon>Fungi</taxon>
        <taxon>Dikarya</taxon>
        <taxon>Ascomycota</taxon>
        <taxon>Saccharomycotina</taxon>
        <taxon>Dipodascomycetes</taxon>
        <taxon>Dipodascales</taxon>
        <taxon>Trichomonascaceae</taxon>
        <taxon>Sugiyamaella</taxon>
    </lineage>
</organism>
<evidence type="ECO:0000256" key="1">
    <source>
        <dbReference type="ARBA" id="ARBA00004123"/>
    </source>
</evidence>
<feature type="compositionally biased region" description="Acidic residues" evidence="6">
    <location>
        <begin position="508"/>
        <end position="548"/>
    </location>
</feature>
<feature type="compositionally biased region" description="Basic residues" evidence="6">
    <location>
        <begin position="24"/>
        <end position="35"/>
    </location>
</feature>
<dbReference type="OrthoDB" id="153872at2759"/>
<gene>
    <name evidence="8" type="primary">TAF7</name>
    <name evidence="8" type="ORF">AWJ20_2610</name>
</gene>
<dbReference type="KEGG" id="slb:AWJ20_2610"/>
<evidence type="ECO:0000313" key="9">
    <source>
        <dbReference type="Proteomes" id="UP000189580"/>
    </source>
</evidence>
<keyword evidence="3" id="KW-0805">Transcription regulation</keyword>
<evidence type="ECO:0000256" key="2">
    <source>
        <dbReference type="ARBA" id="ARBA00009368"/>
    </source>
</evidence>
<dbReference type="AlphaFoldDB" id="A0A167F9D1"/>
<dbReference type="GO" id="GO:0016251">
    <property type="term" value="F:RNA polymerase II general transcription initiation factor activity"/>
    <property type="evidence" value="ECO:0007669"/>
    <property type="project" value="TreeGrafter"/>
</dbReference>
<feature type="compositionally biased region" description="Acidic residues" evidence="6">
    <location>
        <begin position="303"/>
        <end position="318"/>
    </location>
</feature>
<dbReference type="InterPro" id="IPR037817">
    <property type="entry name" value="TAF7"/>
</dbReference>